<proteinExistence type="predicted"/>
<dbReference type="InterPro" id="IPR029016">
    <property type="entry name" value="GAF-like_dom_sf"/>
</dbReference>
<reference evidence="3" key="2">
    <citation type="journal article" date="2021" name="PeerJ">
        <title>Extensive microbial diversity within the chicken gut microbiome revealed by metagenomics and culture.</title>
        <authorList>
            <person name="Gilroy R."/>
            <person name="Ravi A."/>
            <person name="Getino M."/>
            <person name="Pursley I."/>
            <person name="Horton D.L."/>
            <person name="Alikhan N.F."/>
            <person name="Baker D."/>
            <person name="Gharbi K."/>
            <person name="Hall N."/>
            <person name="Watson M."/>
            <person name="Adriaenssens E.M."/>
            <person name="Foster-Nyarko E."/>
            <person name="Jarju S."/>
            <person name="Secka A."/>
            <person name="Antonio M."/>
            <person name="Oren A."/>
            <person name="Chaudhuri R.R."/>
            <person name="La Ragione R."/>
            <person name="Hildebrand F."/>
            <person name="Pallen M.J."/>
        </authorList>
    </citation>
    <scope>NUCLEOTIDE SEQUENCE</scope>
    <source>
        <strain evidence="3">ChiW25-3613</strain>
    </source>
</reference>
<dbReference type="NCBIfam" id="TIGR01439">
    <property type="entry name" value="lp_hng_hel_AbrB"/>
    <property type="match status" value="1"/>
</dbReference>
<dbReference type="InterPro" id="IPR052731">
    <property type="entry name" value="B_subtilis_Trans_State_Reg"/>
</dbReference>
<comment type="caution">
    <text evidence="3">The sequence shown here is derived from an EMBL/GenBank/DDBJ whole genome shotgun (WGS) entry which is preliminary data.</text>
</comment>
<sequence>MKATGIVRRIDELGRVVIPKEIRSTLRLKSGDPLEIFTERDELMLKKYSPIASLEKFSEGTAKSLNDLSGHLAVICDTDEVLYAAGAGKRDLHGKSLSSAMNKILEGRRSYLANLSEGGDIVPITDEGSSAVTAQIIVPIISGGDCLGAVALVSTEQGAKIESGAAKLAQLSATIIASQFE</sequence>
<evidence type="ECO:0000259" key="2">
    <source>
        <dbReference type="PROSITE" id="PS51740"/>
    </source>
</evidence>
<dbReference type="AlphaFoldDB" id="A0A9D1DBP3"/>
<dbReference type="EMBL" id="DVHB01000001">
    <property type="protein sequence ID" value="HIR38745.1"/>
    <property type="molecule type" value="Genomic_DNA"/>
</dbReference>
<keyword evidence="1 3" id="KW-0238">DNA-binding</keyword>
<feature type="domain" description="SpoVT-AbrB" evidence="2">
    <location>
        <begin position="5"/>
        <end position="50"/>
    </location>
</feature>
<dbReference type="PROSITE" id="PS51740">
    <property type="entry name" value="SPOVT_ABRB"/>
    <property type="match status" value="1"/>
</dbReference>
<evidence type="ECO:0000256" key="1">
    <source>
        <dbReference type="PROSITE-ProRule" id="PRU01076"/>
    </source>
</evidence>
<dbReference type="Gene3D" id="2.10.260.10">
    <property type="match status" value="1"/>
</dbReference>
<dbReference type="PANTHER" id="PTHR36432">
    <property type="match status" value="1"/>
</dbReference>
<dbReference type="SUPFAM" id="SSF89447">
    <property type="entry name" value="AbrB/MazE/MraZ-like"/>
    <property type="match status" value="1"/>
</dbReference>
<evidence type="ECO:0000313" key="4">
    <source>
        <dbReference type="Proteomes" id="UP000824179"/>
    </source>
</evidence>
<evidence type="ECO:0000313" key="3">
    <source>
        <dbReference type="EMBL" id="HIR38745.1"/>
    </source>
</evidence>
<dbReference type="PANTHER" id="PTHR36432:SF1">
    <property type="entry name" value="STAGE V SPORULATION PROTEIN T"/>
    <property type="match status" value="1"/>
</dbReference>
<dbReference type="GO" id="GO:0003677">
    <property type="term" value="F:DNA binding"/>
    <property type="evidence" value="ECO:0007669"/>
    <property type="project" value="UniProtKB-UniRule"/>
</dbReference>
<accession>A0A9D1DBP3</accession>
<reference evidence="3" key="1">
    <citation type="submission" date="2020-10" db="EMBL/GenBank/DDBJ databases">
        <authorList>
            <person name="Gilroy R."/>
        </authorList>
    </citation>
    <scope>NUCLEOTIDE SEQUENCE</scope>
    <source>
        <strain evidence="3">ChiW25-3613</strain>
    </source>
</reference>
<gene>
    <name evidence="3" type="ORF">IAB90_00020</name>
</gene>
<dbReference type="InterPro" id="IPR037914">
    <property type="entry name" value="SpoVT-AbrB_sf"/>
</dbReference>
<dbReference type="InterPro" id="IPR007159">
    <property type="entry name" value="SpoVT-AbrB_dom"/>
</dbReference>
<name>A0A9D1DBP3_9FIRM</name>
<organism evidence="3 4">
    <name type="scientific">Candidatus Coproplasma stercoripullorum</name>
    <dbReference type="NCBI Taxonomy" id="2840751"/>
    <lineage>
        <taxon>Bacteria</taxon>
        <taxon>Bacillati</taxon>
        <taxon>Bacillota</taxon>
        <taxon>Clostridia</taxon>
        <taxon>Eubacteriales</taxon>
        <taxon>Candidatus Coproplasma</taxon>
    </lineage>
</organism>
<protein>
    <submittedName>
        <fullName evidence="3">AbrB/MazE/SpoVT family DNA-binding domain-containing protein</fullName>
    </submittedName>
</protein>
<dbReference type="SMART" id="SM00966">
    <property type="entry name" value="SpoVT_AbrB"/>
    <property type="match status" value="1"/>
</dbReference>
<dbReference type="Pfam" id="PF04014">
    <property type="entry name" value="MazE_antitoxin"/>
    <property type="match status" value="1"/>
</dbReference>
<dbReference type="Proteomes" id="UP000824179">
    <property type="component" value="Unassembled WGS sequence"/>
</dbReference>
<dbReference type="Pfam" id="PF15714">
    <property type="entry name" value="SpoVT_C"/>
    <property type="match status" value="1"/>
</dbReference>
<dbReference type="Gene3D" id="3.30.450.40">
    <property type="match status" value="1"/>
</dbReference>